<dbReference type="GO" id="GO:0016747">
    <property type="term" value="F:acyltransferase activity, transferring groups other than amino-acyl groups"/>
    <property type="evidence" value="ECO:0007669"/>
    <property type="project" value="InterPro"/>
</dbReference>
<protein>
    <submittedName>
        <fullName evidence="2">Putative acetyltransferase</fullName>
    </submittedName>
</protein>
<keyword evidence="3" id="KW-1185">Reference proteome</keyword>
<sequence length="328" mass="37009">MDIKIRSEKSSDYTGVANVTYEAFLGWHPDNQYVSEPVLVDLLRHGSGYNPELSLVAEMDGKIAGHALFSPYKFIVQGNETKGAVLAPISVHPDYQRMGIGKKLIEEGHNRLKQLGHTFSLLCGHDSYYPRFGYKTRMFSEKGSKVSINAGQFNCDSYSLRPVSTRDLPWIIEKWHQCHRSDRLALFPGENISEWHNHGIGARCSVVVREKQSIGFVRYDNSSFCIKELLAEDEDVFDILTYFAHKKYGKPGGDLHTTISCEYLHTLSKGNRNIKITDQNAAYTAFMIKVLINGTLMEDYCAKVESGALKPGLIVFPPMFDIEDGRVE</sequence>
<evidence type="ECO:0000259" key="1">
    <source>
        <dbReference type="PROSITE" id="PS51186"/>
    </source>
</evidence>
<dbReference type="CDD" id="cd04301">
    <property type="entry name" value="NAT_SF"/>
    <property type="match status" value="1"/>
</dbReference>
<dbReference type="EMBL" id="AORV01000043">
    <property type="protein sequence ID" value="EMS71066.1"/>
    <property type="molecule type" value="Genomic_DNA"/>
</dbReference>
<name>S0FL74_RUMCE</name>
<dbReference type="PATRIC" id="fig|1195236.3.peg.3321"/>
<dbReference type="Proteomes" id="UP000014155">
    <property type="component" value="Unassembled WGS sequence"/>
</dbReference>
<dbReference type="InterPro" id="IPR016181">
    <property type="entry name" value="Acyl_CoA_acyltransferase"/>
</dbReference>
<evidence type="ECO:0000313" key="2">
    <source>
        <dbReference type="EMBL" id="EMS71066.1"/>
    </source>
</evidence>
<dbReference type="STRING" id="1195236.CTER_3097"/>
<accession>S0FL74</accession>
<dbReference type="Pfam" id="PF13527">
    <property type="entry name" value="Acetyltransf_9"/>
    <property type="match status" value="1"/>
</dbReference>
<proteinExistence type="predicted"/>
<dbReference type="eggNOG" id="COG3153">
    <property type="taxonomic scope" value="Bacteria"/>
</dbReference>
<dbReference type="AlphaFoldDB" id="S0FL74"/>
<comment type="caution">
    <text evidence="2">The sequence shown here is derived from an EMBL/GenBank/DDBJ whole genome shotgun (WGS) entry which is preliminary data.</text>
</comment>
<feature type="domain" description="N-acetyltransferase" evidence="1">
    <location>
        <begin position="3"/>
        <end position="151"/>
    </location>
</feature>
<gene>
    <name evidence="2" type="ORF">CTER_3097</name>
</gene>
<keyword evidence="2" id="KW-0808">Transferase</keyword>
<evidence type="ECO:0000313" key="3">
    <source>
        <dbReference type="Proteomes" id="UP000014155"/>
    </source>
</evidence>
<dbReference type="PROSITE" id="PS51186">
    <property type="entry name" value="GNAT"/>
    <property type="match status" value="1"/>
</dbReference>
<dbReference type="SUPFAM" id="SSF55729">
    <property type="entry name" value="Acyl-CoA N-acyltransferases (Nat)"/>
    <property type="match status" value="1"/>
</dbReference>
<dbReference type="Gene3D" id="3.40.630.30">
    <property type="match status" value="1"/>
</dbReference>
<organism evidence="2 3">
    <name type="scientific">Ruminiclostridium cellobioparum subsp. termitidis CT1112</name>
    <dbReference type="NCBI Taxonomy" id="1195236"/>
    <lineage>
        <taxon>Bacteria</taxon>
        <taxon>Bacillati</taxon>
        <taxon>Bacillota</taxon>
        <taxon>Clostridia</taxon>
        <taxon>Eubacteriales</taxon>
        <taxon>Oscillospiraceae</taxon>
        <taxon>Ruminiclostridium</taxon>
    </lineage>
</organism>
<dbReference type="InterPro" id="IPR000182">
    <property type="entry name" value="GNAT_dom"/>
</dbReference>
<reference evidence="2 3" key="1">
    <citation type="journal article" date="2013" name="Genome Announc.">
        <title>Draft Genome Sequence of the Cellulolytic, Mesophilic, Anaerobic Bacterium Clostridium termitidis Strain CT1112 (DSM 5398).</title>
        <authorList>
            <person name="Lal S."/>
            <person name="Ramachandran U."/>
            <person name="Zhang X."/>
            <person name="Munir R."/>
            <person name="Sparling R."/>
            <person name="Levin D.B."/>
        </authorList>
    </citation>
    <scope>NUCLEOTIDE SEQUENCE [LARGE SCALE GENOMIC DNA]</scope>
    <source>
        <strain evidence="2 3">CT1112</strain>
    </source>
</reference>
<dbReference type="RefSeq" id="WP_004627056.1">
    <property type="nucleotide sequence ID" value="NZ_AORV01000043.1"/>
</dbReference>